<gene>
    <name evidence="1" type="ORF">SO802_028328</name>
</gene>
<comment type="caution">
    <text evidence="1">The sequence shown here is derived from an EMBL/GenBank/DDBJ whole genome shotgun (WGS) entry which is preliminary data.</text>
</comment>
<dbReference type="Proteomes" id="UP001459277">
    <property type="component" value="Unassembled WGS sequence"/>
</dbReference>
<dbReference type="EMBL" id="JAZDWU010000010">
    <property type="protein sequence ID" value="KAK9988089.1"/>
    <property type="molecule type" value="Genomic_DNA"/>
</dbReference>
<keyword evidence="2" id="KW-1185">Reference proteome</keyword>
<protein>
    <submittedName>
        <fullName evidence="1">Uncharacterized protein</fullName>
    </submittedName>
</protein>
<evidence type="ECO:0000313" key="1">
    <source>
        <dbReference type="EMBL" id="KAK9988089.1"/>
    </source>
</evidence>
<organism evidence="1 2">
    <name type="scientific">Lithocarpus litseifolius</name>
    <dbReference type="NCBI Taxonomy" id="425828"/>
    <lineage>
        <taxon>Eukaryota</taxon>
        <taxon>Viridiplantae</taxon>
        <taxon>Streptophyta</taxon>
        <taxon>Embryophyta</taxon>
        <taxon>Tracheophyta</taxon>
        <taxon>Spermatophyta</taxon>
        <taxon>Magnoliopsida</taxon>
        <taxon>eudicotyledons</taxon>
        <taxon>Gunneridae</taxon>
        <taxon>Pentapetalae</taxon>
        <taxon>rosids</taxon>
        <taxon>fabids</taxon>
        <taxon>Fagales</taxon>
        <taxon>Fagaceae</taxon>
        <taxon>Lithocarpus</taxon>
    </lineage>
</organism>
<evidence type="ECO:0000313" key="2">
    <source>
        <dbReference type="Proteomes" id="UP001459277"/>
    </source>
</evidence>
<reference evidence="1 2" key="1">
    <citation type="submission" date="2024-01" db="EMBL/GenBank/DDBJ databases">
        <title>A telomere-to-telomere, gap-free genome of sweet tea (Lithocarpus litseifolius).</title>
        <authorList>
            <person name="Zhou J."/>
        </authorList>
    </citation>
    <scope>NUCLEOTIDE SEQUENCE [LARGE SCALE GENOMIC DNA]</scope>
    <source>
        <strain evidence="1">Zhou-2022a</strain>
        <tissue evidence="1">Leaf</tissue>
    </source>
</reference>
<name>A0AAW2BQ13_9ROSI</name>
<sequence length="121" mass="14106">MEPHYLVPQALLWTRWAIRHMNQVIPIPEKIIAQIRASPTDTLGWFEEDLKAAWKNFFPITQASLRGGDLALEHPTWGLTPNQWWKFHSDIPLITEKNAEALNKQRRPLVVPHLDELGWLV</sequence>
<accession>A0AAW2BQ13</accession>
<proteinExistence type="predicted"/>
<dbReference type="AlphaFoldDB" id="A0AAW2BQ13"/>